<sequence length="86" mass="10442">MIIKTNAGIEYFNEYLELKQEIPNLVLRKENPQWFYLDEQNQKELEARLEEKVRRMRVIIEYLKYHDGVTAEQLLLLTMGVEVEKR</sequence>
<dbReference type="KEGG" id="jeo:JMA_37270"/>
<dbReference type="AlphaFoldDB" id="A0A0B5ARZ2"/>
<evidence type="ECO:0000313" key="1">
    <source>
        <dbReference type="EMBL" id="AJD93045.1"/>
    </source>
</evidence>
<accession>A0A0B5ARZ2</accession>
<dbReference type="BioCyc" id="JESP1508404:G14D9-13011-MONOMER"/>
<keyword evidence="1" id="KW-0614">Plasmid</keyword>
<dbReference type="Proteomes" id="UP000031449">
    <property type="component" value="Plasmid unnamed"/>
</dbReference>
<organism evidence="1 2">
    <name type="scientific">Jeotgalibacillus malaysiensis</name>
    <dbReference type="NCBI Taxonomy" id="1508404"/>
    <lineage>
        <taxon>Bacteria</taxon>
        <taxon>Bacillati</taxon>
        <taxon>Bacillota</taxon>
        <taxon>Bacilli</taxon>
        <taxon>Bacillales</taxon>
        <taxon>Caryophanaceae</taxon>
        <taxon>Jeotgalibacillus</taxon>
    </lineage>
</organism>
<name>A0A0B5ARZ2_9BACL</name>
<gene>
    <name evidence="1" type="ORF">JMA_37270</name>
</gene>
<proteinExistence type="predicted"/>
<protein>
    <submittedName>
        <fullName evidence="1">Uncharacterized protein</fullName>
    </submittedName>
</protein>
<reference evidence="1 2" key="1">
    <citation type="submission" date="2014-08" db="EMBL/GenBank/DDBJ databases">
        <title>Complete genome of a marine bacteria Jeotgalibacillus malaysiensis.</title>
        <authorList>
            <person name="Yaakop A.S."/>
            <person name="Chan K.-G."/>
            <person name="Goh K.M."/>
        </authorList>
    </citation>
    <scope>NUCLEOTIDE SEQUENCE [LARGE SCALE GENOMIC DNA]</scope>
    <source>
        <strain evidence="1 2">D5</strain>
        <plasmid evidence="2">Plasmid</plasmid>
    </source>
</reference>
<geneLocation type="plasmid" evidence="2"/>
<dbReference type="EMBL" id="CP009417">
    <property type="protein sequence ID" value="AJD93045.1"/>
    <property type="molecule type" value="Genomic_DNA"/>
</dbReference>
<dbReference type="HOGENOM" id="CLU_2493743_0_0_9"/>
<keyword evidence="2" id="KW-1185">Reference proteome</keyword>
<evidence type="ECO:0000313" key="2">
    <source>
        <dbReference type="Proteomes" id="UP000031449"/>
    </source>
</evidence>